<keyword evidence="3 12" id="KW-0732">Signal</keyword>
<evidence type="ECO:0000256" key="9">
    <source>
        <dbReference type="ARBA" id="ARBA00036320"/>
    </source>
</evidence>
<dbReference type="Proteomes" id="UP000694920">
    <property type="component" value="Unplaced"/>
</dbReference>
<evidence type="ECO:0000313" key="15">
    <source>
        <dbReference type="RefSeq" id="XP_015608818.1"/>
    </source>
</evidence>
<feature type="chain" id="PRO_5042505425" description="trypsin" evidence="12">
    <location>
        <begin position="20"/>
        <end position="263"/>
    </location>
</feature>
<dbReference type="GO" id="GO:0004252">
    <property type="term" value="F:serine-type endopeptidase activity"/>
    <property type="evidence" value="ECO:0007669"/>
    <property type="project" value="UniProtKB-EC"/>
</dbReference>
<dbReference type="EC" id="3.4.21.4" evidence="10"/>
<keyword evidence="6 11" id="KW-0720">Serine protease</keyword>
<dbReference type="SUPFAM" id="SSF50494">
    <property type="entry name" value="Trypsin-like serine proteases"/>
    <property type="match status" value="1"/>
</dbReference>
<organism evidence="14 15">
    <name type="scientific">Cephus cinctus</name>
    <name type="common">Wheat stem sawfly</name>
    <dbReference type="NCBI Taxonomy" id="211228"/>
    <lineage>
        <taxon>Eukaryota</taxon>
        <taxon>Metazoa</taxon>
        <taxon>Ecdysozoa</taxon>
        <taxon>Arthropoda</taxon>
        <taxon>Hexapoda</taxon>
        <taxon>Insecta</taxon>
        <taxon>Pterygota</taxon>
        <taxon>Neoptera</taxon>
        <taxon>Endopterygota</taxon>
        <taxon>Hymenoptera</taxon>
        <taxon>Cephoidea</taxon>
        <taxon>Cephidae</taxon>
        <taxon>Cephus</taxon>
    </lineage>
</organism>
<keyword evidence="14" id="KW-1185">Reference proteome</keyword>
<evidence type="ECO:0000256" key="2">
    <source>
        <dbReference type="ARBA" id="ARBA00022670"/>
    </source>
</evidence>
<dbReference type="InterPro" id="IPR043504">
    <property type="entry name" value="Peptidase_S1_PA_chymotrypsin"/>
</dbReference>
<dbReference type="InterPro" id="IPR009003">
    <property type="entry name" value="Peptidase_S1_PA"/>
</dbReference>
<keyword evidence="8" id="KW-1015">Disulfide bond</keyword>
<proteinExistence type="inferred from homology"/>
<dbReference type="GO" id="GO:0006508">
    <property type="term" value="P:proteolysis"/>
    <property type="evidence" value="ECO:0007669"/>
    <property type="project" value="UniProtKB-KW"/>
</dbReference>
<dbReference type="SMART" id="SM00020">
    <property type="entry name" value="Tryp_SPc"/>
    <property type="match status" value="1"/>
</dbReference>
<keyword evidence="4" id="KW-0222">Digestion</keyword>
<dbReference type="InterPro" id="IPR001254">
    <property type="entry name" value="Trypsin_dom"/>
</dbReference>
<feature type="domain" description="Peptidase S1" evidence="13">
    <location>
        <begin position="38"/>
        <end position="261"/>
    </location>
</feature>
<comment type="similarity">
    <text evidence="1">Belongs to the peptidase S1 family.</text>
</comment>
<sequence>MRQIILLALTLAVFQLASCKALDDGLLPREVRLVDHRIVGGHATTIENHPHQLSLQQYNSHICGASVISSKWAVTAGHCVGGSASNYKLRAGSTTKNGGTAYAVKRIMRHPKYNSNTIDYDIAVIEIEGEFALGKTVKPVKLATAEPTEGRVVSITGWGTTSQGGYTSNTLLEVNVPVVERAVCAKAYGSMNAPITDRMICAGLLEEGGKDACQGDSGGPLTANGVLYGVVSWGYGCARPKYPGVYTNVAALTGWVKEQTGSL</sequence>
<dbReference type="PROSITE" id="PS00135">
    <property type="entry name" value="TRYPSIN_SER"/>
    <property type="match status" value="1"/>
</dbReference>
<comment type="catalytic activity">
    <reaction evidence="9">
        <text>Preferential cleavage: Arg-|-Xaa, Lys-|-Xaa.</text>
        <dbReference type="EC" id="3.4.21.4"/>
    </reaction>
</comment>
<dbReference type="PANTHER" id="PTHR24276:SF97">
    <property type="entry name" value="GH13245P2-RELATED"/>
    <property type="match status" value="1"/>
</dbReference>
<dbReference type="GO" id="GO:0007586">
    <property type="term" value="P:digestion"/>
    <property type="evidence" value="ECO:0007669"/>
    <property type="project" value="UniProtKB-KW"/>
</dbReference>
<evidence type="ECO:0000313" key="14">
    <source>
        <dbReference type="Proteomes" id="UP000694920"/>
    </source>
</evidence>
<keyword evidence="7" id="KW-0865">Zymogen</keyword>
<dbReference type="InterPro" id="IPR033116">
    <property type="entry name" value="TRYPSIN_SER"/>
</dbReference>
<dbReference type="PROSITE" id="PS00134">
    <property type="entry name" value="TRYPSIN_HIS"/>
    <property type="match status" value="1"/>
</dbReference>
<dbReference type="GeneID" id="107274314"/>
<evidence type="ECO:0000256" key="11">
    <source>
        <dbReference type="RuleBase" id="RU363034"/>
    </source>
</evidence>
<evidence type="ECO:0000256" key="3">
    <source>
        <dbReference type="ARBA" id="ARBA00022729"/>
    </source>
</evidence>
<dbReference type="CDD" id="cd00190">
    <property type="entry name" value="Tryp_SPc"/>
    <property type="match status" value="1"/>
</dbReference>
<dbReference type="Gene3D" id="2.40.10.10">
    <property type="entry name" value="Trypsin-like serine proteases"/>
    <property type="match status" value="1"/>
</dbReference>
<evidence type="ECO:0000256" key="6">
    <source>
        <dbReference type="ARBA" id="ARBA00022825"/>
    </source>
</evidence>
<keyword evidence="5 11" id="KW-0378">Hydrolase</keyword>
<dbReference type="Pfam" id="PF00089">
    <property type="entry name" value="Trypsin"/>
    <property type="match status" value="1"/>
</dbReference>
<dbReference type="PRINTS" id="PR00722">
    <property type="entry name" value="CHYMOTRYPSIN"/>
</dbReference>
<evidence type="ECO:0000256" key="5">
    <source>
        <dbReference type="ARBA" id="ARBA00022801"/>
    </source>
</evidence>
<dbReference type="PROSITE" id="PS50240">
    <property type="entry name" value="TRYPSIN_DOM"/>
    <property type="match status" value="1"/>
</dbReference>
<name>A0AAJ7CEG5_CEPCN</name>
<dbReference type="InterPro" id="IPR018114">
    <property type="entry name" value="TRYPSIN_HIS"/>
</dbReference>
<evidence type="ECO:0000256" key="12">
    <source>
        <dbReference type="SAM" id="SignalP"/>
    </source>
</evidence>
<protein>
    <recommendedName>
        <fullName evidence="10">trypsin</fullName>
        <ecNumber evidence="10">3.4.21.4</ecNumber>
    </recommendedName>
</protein>
<keyword evidence="2 11" id="KW-0645">Protease</keyword>
<evidence type="ECO:0000256" key="10">
    <source>
        <dbReference type="ARBA" id="ARBA00038868"/>
    </source>
</evidence>
<dbReference type="AlphaFoldDB" id="A0AAJ7CEG5"/>
<reference evidence="15" key="1">
    <citation type="submission" date="2025-08" db="UniProtKB">
        <authorList>
            <consortium name="RefSeq"/>
        </authorList>
    </citation>
    <scope>IDENTIFICATION</scope>
</reference>
<gene>
    <name evidence="15" type="primary">LOC107274314</name>
</gene>
<evidence type="ECO:0000259" key="13">
    <source>
        <dbReference type="PROSITE" id="PS50240"/>
    </source>
</evidence>
<evidence type="ECO:0000256" key="4">
    <source>
        <dbReference type="ARBA" id="ARBA00022757"/>
    </source>
</evidence>
<evidence type="ECO:0000256" key="7">
    <source>
        <dbReference type="ARBA" id="ARBA00023145"/>
    </source>
</evidence>
<accession>A0AAJ7CEG5</accession>
<dbReference type="FunFam" id="2.40.10.10:FF:000077">
    <property type="entry name" value="Predicted protein"/>
    <property type="match status" value="1"/>
</dbReference>
<dbReference type="InterPro" id="IPR050430">
    <property type="entry name" value="Peptidase_S1"/>
</dbReference>
<evidence type="ECO:0000256" key="1">
    <source>
        <dbReference type="ARBA" id="ARBA00007664"/>
    </source>
</evidence>
<dbReference type="KEGG" id="ccin:107274314"/>
<dbReference type="PANTHER" id="PTHR24276">
    <property type="entry name" value="POLYSERASE-RELATED"/>
    <property type="match status" value="1"/>
</dbReference>
<feature type="signal peptide" evidence="12">
    <location>
        <begin position="1"/>
        <end position="19"/>
    </location>
</feature>
<dbReference type="InterPro" id="IPR001314">
    <property type="entry name" value="Peptidase_S1A"/>
</dbReference>
<dbReference type="RefSeq" id="XP_015608818.1">
    <property type="nucleotide sequence ID" value="XM_015753332.2"/>
</dbReference>
<evidence type="ECO:0000256" key="8">
    <source>
        <dbReference type="ARBA" id="ARBA00023157"/>
    </source>
</evidence>